<dbReference type="GO" id="GO:0051782">
    <property type="term" value="P:negative regulation of cell division"/>
    <property type="evidence" value="ECO:0007669"/>
    <property type="project" value="TreeGrafter"/>
</dbReference>
<dbReference type="SUPFAM" id="SSF52540">
    <property type="entry name" value="P-loop containing nucleoside triphosphate hydrolases"/>
    <property type="match status" value="1"/>
</dbReference>
<dbReference type="InterPro" id="IPR050625">
    <property type="entry name" value="ParA/MinD_ATPase"/>
</dbReference>
<dbReference type="InterPro" id="IPR002586">
    <property type="entry name" value="CobQ/CobB/MinD/ParA_Nub-bd_dom"/>
</dbReference>
<evidence type="ECO:0000313" key="4">
    <source>
        <dbReference type="EMBL" id="AKB31771.1"/>
    </source>
</evidence>
<dbReference type="AlphaFoldDB" id="A0A0E3LAC3"/>
<dbReference type="InterPro" id="IPR027417">
    <property type="entry name" value="P-loop_NTPase"/>
</dbReference>
<evidence type="ECO:0000256" key="1">
    <source>
        <dbReference type="ARBA" id="ARBA00022741"/>
    </source>
</evidence>
<feature type="domain" description="CobQ/CobB/MinD/ParA nucleotide binding" evidence="3">
    <location>
        <begin position="4"/>
        <end position="234"/>
    </location>
</feature>
<proteinExistence type="predicted"/>
<protein>
    <submittedName>
        <fullName evidence="4">Nickel insertion protein</fullName>
    </submittedName>
</protein>
<keyword evidence="2" id="KW-0067">ATP-binding</keyword>
<dbReference type="GO" id="GO:0009898">
    <property type="term" value="C:cytoplasmic side of plasma membrane"/>
    <property type="evidence" value="ECO:0007669"/>
    <property type="project" value="TreeGrafter"/>
</dbReference>
<dbReference type="InterPro" id="IPR014433">
    <property type="entry name" value="CooC"/>
</dbReference>
<accession>A0A0E3LAC3</accession>
<dbReference type="PIRSF" id="PIRSF005647">
    <property type="entry name" value="CooC"/>
    <property type="match status" value="1"/>
</dbReference>
<gene>
    <name evidence="4" type="ORF">MSSIH_1081</name>
</gene>
<dbReference type="HOGENOM" id="CLU_082962_1_0_2"/>
<dbReference type="KEGG" id="msz:MSSIH_1081"/>
<dbReference type="Proteomes" id="UP000033092">
    <property type="component" value="Chromosome"/>
</dbReference>
<keyword evidence="1" id="KW-0547">Nucleotide-binding</keyword>
<sequence length="252" mass="27572">MKLVICGKGGSGKSTIAALLAKSLVKNGSSVLVIDTDESNFGLHRQLGIDLPPDFTDYFGGKKTVLEKIMQAEPDWESVSFFEDEWSFSDIPPAYCPEKDGVKLISIGKIHEVGEGCACPMGMLVKQFIGNLRLNPDEVVITDTEAGIEHFGRGIEENADAILMVIDPSYESMRLSEKVAELSGSIGKPVYFVLNKVDGANEQFMRETLEDRNTVIAAIPADSSLSLAGLRGEEIMTDKAEIKHLWQTLMEN</sequence>
<evidence type="ECO:0000313" key="5">
    <source>
        <dbReference type="Proteomes" id="UP000033092"/>
    </source>
</evidence>
<dbReference type="GO" id="GO:0016887">
    <property type="term" value="F:ATP hydrolysis activity"/>
    <property type="evidence" value="ECO:0007669"/>
    <property type="project" value="TreeGrafter"/>
</dbReference>
<dbReference type="RefSeq" id="WP_148705021.1">
    <property type="nucleotide sequence ID" value="NZ_CP009507.1"/>
</dbReference>
<dbReference type="GO" id="GO:0005829">
    <property type="term" value="C:cytosol"/>
    <property type="evidence" value="ECO:0007669"/>
    <property type="project" value="TreeGrafter"/>
</dbReference>
<dbReference type="PATRIC" id="fig|1434119.4.peg.1370"/>
<dbReference type="EMBL" id="CP009507">
    <property type="protein sequence ID" value="AKB31771.1"/>
    <property type="molecule type" value="Genomic_DNA"/>
</dbReference>
<name>A0A0E3LAC3_9EURY</name>
<dbReference type="PANTHER" id="PTHR43384:SF3">
    <property type="entry name" value="AAA+ ATPASE DOMAIN-CONTAINING PROTEIN"/>
    <property type="match status" value="1"/>
</dbReference>
<organism evidence="4 5">
    <name type="scientific">Methanosarcina siciliae HI350</name>
    <dbReference type="NCBI Taxonomy" id="1434119"/>
    <lineage>
        <taxon>Archaea</taxon>
        <taxon>Methanobacteriati</taxon>
        <taxon>Methanobacteriota</taxon>
        <taxon>Stenosarchaea group</taxon>
        <taxon>Methanomicrobia</taxon>
        <taxon>Methanosarcinales</taxon>
        <taxon>Methanosarcinaceae</taxon>
        <taxon>Methanosarcina</taxon>
    </lineage>
</organism>
<dbReference type="Gene3D" id="3.40.50.300">
    <property type="entry name" value="P-loop containing nucleotide triphosphate hydrolases"/>
    <property type="match status" value="1"/>
</dbReference>
<dbReference type="Pfam" id="PF01656">
    <property type="entry name" value="CbiA"/>
    <property type="match status" value="1"/>
</dbReference>
<reference evidence="4 5" key="1">
    <citation type="submission" date="2014-07" db="EMBL/GenBank/DDBJ databases">
        <title>Methanogenic archaea and the global carbon cycle.</title>
        <authorList>
            <person name="Henriksen J.R."/>
            <person name="Luke J."/>
            <person name="Reinhart S."/>
            <person name="Benedict M.N."/>
            <person name="Youngblut N.D."/>
            <person name="Metcalf M.E."/>
            <person name="Whitaker R.J."/>
            <person name="Metcalf W.W."/>
        </authorList>
    </citation>
    <scope>NUCLEOTIDE SEQUENCE [LARGE SCALE GENOMIC DNA]</scope>
    <source>
        <strain evidence="4 5">HI350</strain>
    </source>
</reference>
<dbReference type="GeneID" id="41605069"/>
<evidence type="ECO:0000256" key="2">
    <source>
        <dbReference type="ARBA" id="ARBA00022840"/>
    </source>
</evidence>
<dbReference type="FunFam" id="3.40.50.300:FF:001573">
    <property type="entry name" value="Carbon monoxide dehydrogenase accessory protein CooC"/>
    <property type="match status" value="1"/>
</dbReference>
<dbReference type="PANTHER" id="PTHR43384">
    <property type="entry name" value="SEPTUM SITE-DETERMINING PROTEIN MIND HOMOLOG, CHLOROPLASTIC-RELATED"/>
    <property type="match status" value="1"/>
</dbReference>
<dbReference type="GO" id="GO:0005524">
    <property type="term" value="F:ATP binding"/>
    <property type="evidence" value="ECO:0007669"/>
    <property type="project" value="UniProtKB-KW"/>
</dbReference>
<evidence type="ECO:0000259" key="3">
    <source>
        <dbReference type="Pfam" id="PF01656"/>
    </source>
</evidence>